<dbReference type="AlphaFoldDB" id="A0A9N9NDN6"/>
<comment type="caution">
    <text evidence="2">The sequence shown here is derived from an EMBL/GenBank/DDBJ whole genome shotgun (WGS) entry which is preliminary data.</text>
</comment>
<reference evidence="2" key="1">
    <citation type="submission" date="2021-06" db="EMBL/GenBank/DDBJ databases">
        <authorList>
            <person name="Kallberg Y."/>
            <person name="Tangrot J."/>
            <person name="Rosling A."/>
        </authorList>
    </citation>
    <scope>NUCLEOTIDE SEQUENCE</scope>
    <source>
        <strain evidence="2">IN212</strain>
    </source>
</reference>
<gene>
    <name evidence="2" type="ORF">RFULGI_LOCUS11744</name>
</gene>
<dbReference type="EMBL" id="CAJVPZ010026330">
    <property type="protein sequence ID" value="CAG8725314.1"/>
    <property type="molecule type" value="Genomic_DNA"/>
</dbReference>
<keyword evidence="3" id="KW-1185">Reference proteome</keyword>
<feature type="compositionally biased region" description="Basic and acidic residues" evidence="1">
    <location>
        <begin position="33"/>
        <end position="47"/>
    </location>
</feature>
<proteinExistence type="predicted"/>
<feature type="non-terminal residue" evidence="2">
    <location>
        <position position="1"/>
    </location>
</feature>
<feature type="compositionally biased region" description="Polar residues" evidence="1">
    <location>
        <begin position="23"/>
        <end position="32"/>
    </location>
</feature>
<feature type="region of interest" description="Disordered" evidence="1">
    <location>
        <begin position="1"/>
        <end position="113"/>
    </location>
</feature>
<accession>A0A9N9NDN6</accession>
<sequence>VRIYTSSRKRRHKKKSISIRDSPGQTGTPEKNITTERNTENDIKDPSPDQVPSNSHTDAGHENDVNEKTVNATSGNEIRPAHEETKKKIPLSFSKSRRNHMRAKDITLKSSQG</sequence>
<protein>
    <submittedName>
        <fullName evidence="2">17397_t:CDS:1</fullName>
    </submittedName>
</protein>
<organism evidence="2 3">
    <name type="scientific">Racocetra fulgida</name>
    <dbReference type="NCBI Taxonomy" id="60492"/>
    <lineage>
        <taxon>Eukaryota</taxon>
        <taxon>Fungi</taxon>
        <taxon>Fungi incertae sedis</taxon>
        <taxon>Mucoromycota</taxon>
        <taxon>Glomeromycotina</taxon>
        <taxon>Glomeromycetes</taxon>
        <taxon>Diversisporales</taxon>
        <taxon>Gigasporaceae</taxon>
        <taxon>Racocetra</taxon>
    </lineage>
</organism>
<dbReference type="OrthoDB" id="10511372at2759"/>
<feature type="non-terminal residue" evidence="2">
    <location>
        <position position="113"/>
    </location>
</feature>
<evidence type="ECO:0000256" key="1">
    <source>
        <dbReference type="SAM" id="MobiDB-lite"/>
    </source>
</evidence>
<evidence type="ECO:0000313" key="2">
    <source>
        <dbReference type="EMBL" id="CAG8725314.1"/>
    </source>
</evidence>
<feature type="compositionally biased region" description="Basic residues" evidence="1">
    <location>
        <begin position="7"/>
        <end position="17"/>
    </location>
</feature>
<dbReference type="Proteomes" id="UP000789396">
    <property type="component" value="Unassembled WGS sequence"/>
</dbReference>
<feature type="compositionally biased region" description="Basic and acidic residues" evidence="1">
    <location>
        <begin position="58"/>
        <end position="67"/>
    </location>
</feature>
<name>A0A9N9NDN6_9GLOM</name>
<evidence type="ECO:0000313" key="3">
    <source>
        <dbReference type="Proteomes" id="UP000789396"/>
    </source>
</evidence>